<dbReference type="Gene3D" id="3.30.530.20">
    <property type="match status" value="1"/>
</dbReference>
<dbReference type="SUPFAM" id="SSF55961">
    <property type="entry name" value="Bet v1-like"/>
    <property type="match status" value="1"/>
</dbReference>
<dbReference type="Proteomes" id="UP000051587">
    <property type="component" value="Unassembled WGS sequence"/>
</dbReference>
<dbReference type="RefSeq" id="WP_058263040.1">
    <property type="nucleotide sequence ID" value="NZ_CP051181.1"/>
</dbReference>
<evidence type="ECO:0000313" key="1">
    <source>
        <dbReference type="EMBL" id="CUH66196.1"/>
    </source>
</evidence>
<dbReference type="OrthoDB" id="7860307at2"/>
<gene>
    <name evidence="1" type="ORF">TG4357_02301</name>
</gene>
<accession>A0A0P1FYS2</accession>
<dbReference type="CDD" id="cd07812">
    <property type="entry name" value="SRPBCC"/>
    <property type="match status" value="1"/>
</dbReference>
<organism evidence="1 2">
    <name type="scientific">Thalassovita gelatinovora</name>
    <name type="common">Thalassobius gelatinovorus</name>
    <dbReference type="NCBI Taxonomy" id="53501"/>
    <lineage>
        <taxon>Bacteria</taxon>
        <taxon>Pseudomonadati</taxon>
        <taxon>Pseudomonadota</taxon>
        <taxon>Alphaproteobacteria</taxon>
        <taxon>Rhodobacterales</taxon>
        <taxon>Roseobacteraceae</taxon>
        <taxon>Thalassovita</taxon>
    </lineage>
</organism>
<name>A0A0P1FYS2_THAGE</name>
<dbReference type="EMBL" id="CYSA01000023">
    <property type="protein sequence ID" value="CUH66196.1"/>
    <property type="molecule type" value="Genomic_DNA"/>
</dbReference>
<keyword evidence="2" id="KW-1185">Reference proteome</keyword>
<dbReference type="Pfam" id="PF10604">
    <property type="entry name" value="Polyketide_cyc2"/>
    <property type="match status" value="1"/>
</dbReference>
<protein>
    <submittedName>
        <fullName evidence="1">Polyketide cyclase / dehydrase and lipid transport</fullName>
    </submittedName>
</protein>
<reference evidence="1 2" key="1">
    <citation type="submission" date="2015-09" db="EMBL/GenBank/DDBJ databases">
        <authorList>
            <consortium name="Swine Surveillance"/>
        </authorList>
    </citation>
    <scope>NUCLEOTIDE SEQUENCE [LARGE SCALE GENOMIC DNA]</scope>
    <source>
        <strain evidence="1 2">CECT 4357</strain>
    </source>
</reference>
<proteinExistence type="predicted"/>
<dbReference type="InterPro" id="IPR019587">
    <property type="entry name" value="Polyketide_cyclase/dehydratase"/>
</dbReference>
<evidence type="ECO:0000313" key="2">
    <source>
        <dbReference type="Proteomes" id="UP000051587"/>
    </source>
</evidence>
<dbReference type="STRING" id="53501.SAMN04488043_10431"/>
<dbReference type="AlphaFoldDB" id="A0A0P1FYS2"/>
<sequence length="155" mass="17490">MKFESKEDIDAPIQQVFVMLTDFEGFERAALRRGAEVQRVDDLEEIGPGVAWDLSFMMRGKLRNIRLTLSEYDPPNGMLFTGGGQGLEGQLVLELVALSRTRTRMTLAIELSATTLAARLVLQSLKLGRNKIQSKFHLRVADFATDLEDRYKRTA</sequence>
<dbReference type="InterPro" id="IPR023393">
    <property type="entry name" value="START-like_dom_sf"/>
</dbReference>